<accession>L1IZV0</accession>
<feature type="transmembrane region" description="Helical" evidence="1">
    <location>
        <begin position="94"/>
        <end position="112"/>
    </location>
</feature>
<reference evidence="4" key="2">
    <citation type="submission" date="2012-11" db="EMBL/GenBank/DDBJ databases">
        <authorList>
            <person name="Kuo A."/>
            <person name="Curtis B.A."/>
            <person name="Tanifuji G."/>
            <person name="Burki F."/>
            <person name="Gruber A."/>
            <person name="Irimia M."/>
            <person name="Maruyama S."/>
            <person name="Arias M.C."/>
            <person name="Ball S.G."/>
            <person name="Gile G.H."/>
            <person name="Hirakawa Y."/>
            <person name="Hopkins J.F."/>
            <person name="Rensing S.A."/>
            <person name="Schmutz J."/>
            <person name="Symeonidi A."/>
            <person name="Elias M."/>
            <person name="Eveleigh R.J."/>
            <person name="Herman E.K."/>
            <person name="Klute M.J."/>
            <person name="Nakayama T."/>
            <person name="Obornik M."/>
            <person name="Reyes-Prieto A."/>
            <person name="Armbrust E.V."/>
            <person name="Aves S.J."/>
            <person name="Beiko R.G."/>
            <person name="Coutinho P."/>
            <person name="Dacks J.B."/>
            <person name="Durnford D.G."/>
            <person name="Fast N.M."/>
            <person name="Green B.R."/>
            <person name="Grisdale C."/>
            <person name="Hempe F."/>
            <person name="Henrissat B."/>
            <person name="Hoppner M.P."/>
            <person name="Ishida K.-I."/>
            <person name="Kim E."/>
            <person name="Koreny L."/>
            <person name="Kroth P.G."/>
            <person name="Liu Y."/>
            <person name="Malik S.-B."/>
            <person name="Maier U.G."/>
            <person name="McRose D."/>
            <person name="Mock T."/>
            <person name="Neilson J.A."/>
            <person name="Onodera N.T."/>
            <person name="Poole A.M."/>
            <person name="Pritham E.J."/>
            <person name="Richards T.A."/>
            <person name="Rocap G."/>
            <person name="Roy S.W."/>
            <person name="Sarai C."/>
            <person name="Schaack S."/>
            <person name="Shirato S."/>
            <person name="Slamovits C.H."/>
            <person name="Spencer D.F."/>
            <person name="Suzuki S."/>
            <person name="Worden A.Z."/>
            <person name="Zauner S."/>
            <person name="Barry K."/>
            <person name="Bell C."/>
            <person name="Bharti A.K."/>
            <person name="Crow J.A."/>
            <person name="Grimwood J."/>
            <person name="Kramer R."/>
            <person name="Lindquist E."/>
            <person name="Lucas S."/>
            <person name="Salamov A."/>
            <person name="McFadden G.I."/>
            <person name="Lane C.E."/>
            <person name="Keeling P.J."/>
            <person name="Gray M.W."/>
            <person name="Grigoriev I.V."/>
            <person name="Archibald J.M."/>
        </authorList>
    </citation>
    <scope>NUCLEOTIDE SEQUENCE</scope>
    <source>
        <strain evidence="4">CCMP2712</strain>
    </source>
</reference>
<dbReference type="HOGENOM" id="CLU_069492_1_0_1"/>
<keyword evidence="1" id="KW-0472">Membrane</keyword>
<organism evidence="2">
    <name type="scientific">Guillardia theta (strain CCMP2712)</name>
    <name type="common">Cryptophyte</name>
    <dbReference type="NCBI Taxonomy" id="905079"/>
    <lineage>
        <taxon>Eukaryota</taxon>
        <taxon>Cryptophyceae</taxon>
        <taxon>Pyrenomonadales</taxon>
        <taxon>Geminigeraceae</taxon>
        <taxon>Guillardia</taxon>
    </lineage>
</organism>
<dbReference type="PaxDb" id="55529-EKX41439"/>
<evidence type="ECO:0000256" key="1">
    <source>
        <dbReference type="SAM" id="Phobius"/>
    </source>
</evidence>
<dbReference type="Proteomes" id="UP000011087">
    <property type="component" value="Unassembled WGS sequence"/>
</dbReference>
<dbReference type="GeneID" id="17298087"/>
<reference evidence="3" key="3">
    <citation type="submission" date="2016-03" db="UniProtKB">
        <authorList>
            <consortium name="EnsemblProtists"/>
        </authorList>
    </citation>
    <scope>IDENTIFICATION</scope>
</reference>
<dbReference type="EMBL" id="JH993023">
    <property type="protein sequence ID" value="EKX41439.1"/>
    <property type="molecule type" value="Genomic_DNA"/>
</dbReference>
<dbReference type="PANTHER" id="PTHR36367:SF2">
    <property type="entry name" value="TRANSMEMBRANE PROTEIN"/>
    <property type="match status" value="1"/>
</dbReference>
<protein>
    <submittedName>
        <fullName evidence="2 3">Uncharacterized protein</fullName>
    </submittedName>
</protein>
<sequence>MPAIFPDFSPNLHPALEAFFNIVVAWGALFFGFLSDGNKQKVPMLPFMIGTAFLTNVFYLPYLGLRESFQKLQESGAVDTQGSDAELRISESKALPLLLTSVFVVSVLWGAYARGAEYGDAATRLETLWQFVSSSDRLAHSFAVDSLVFWIFQGWLVPDDMRRRGYRNDSALFIARSVPFFGLVYYLMTRPKLERSG</sequence>
<dbReference type="KEGG" id="gtt:GUITHDRAFT_112414"/>
<feature type="transmembrane region" description="Helical" evidence="1">
    <location>
        <begin position="12"/>
        <end position="33"/>
    </location>
</feature>
<keyword evidence="1" id="KW-1133">Transmembrane helix</keyword>
<dbReference type="AlphaFoldDB" id="L1IZV0"/>
<keyword evidence="1" id="KW-0812">Transmembrane</keyword>
<proteinExistence type="predicted"/>
<dbReference type="OMA" id="KSKHTVW"/>
<dbReference type="EnsemblProtists" id="EKX41439">
    <property type="protein sequence ID" value="EKX41439"/>
    <property type="gene ID" value="GUITHDRAFT_112414"/>
</dbReference>
<gene>
    <name evidence="2" type="ORF">GUITHDRAFT_112414</name>
</gene>
<feature type="transmembrane region" description="Helical" evidence="1">
    <location>
        <begin position="45"/>
        <end position="65"/>
    </location>
</feature>
<evidence type="ECO:0000313" key="4">
    <source>
        <dbReference type="Proteomes" id="UP000011087"/>
    </source>
</evidence>
<dbReference type="PANTHER" id="PTHR36367">
    <property type="entry name" value="TRANSMEMBRANE PROTEIN"/>
    <property type="match status" value="1"/>
</dbReference>
<feature type="transmembrane region" description="Helical" evidence="1">
    <location>
        <begin position="170"/>
        <end position="188"/>
    </location>
</feature>
<reference evidence="2 4" key="1">
    <citation type="journal article" date="2012" name="Nature">
        <title>Algal genomes reveal evolutionary mosaicism and the fate of nucleomorphs.</title>
        <authorList>
            <consortium name="DOE Joint Genome Institute"/>
            <person name="Curtis B.A."/>
            <person name="Tanifuji G."/>
            <person name="Burki F."/>
            <person name="Gruber A."/>
            <person name="Irimia M."/>
            <person name="Maruyama S."/>
            <person name="Arias M.C."/>
            <person name="Ball S.G."/>
            <person name="Gile G.H."/>
            <person name="Hirakawa Y."/>
            <person name="Hopkins J.F."/>
            <person name="Kuo A."/>
            <person name="Rensing S.A."/>
            <person name="Schmutz J."/>
            <person name="Symeonidi A."/>
            <person name="Elias M."/>
            <person name="Eveleigh R.J."/>
            <person name="Herman E.K."/>
            <person name="Klute M.J."/>
            <person name="Nakayama T."/>
            <person name="Obornik M."/>
            <person name="Reyes-Prieto A."/>
            <person name="Armbrust E.V."/>
            <person name="Aves S.J."/>
            <person name="Beiko R.G."/>
            <person name="Coutinho P."/>
            <person name="Dacks J.B."/>
            <person name="Durnford D.G."/>
            <person name="Fast N.M."/>
            <person name="Green B.R."/>
            <person name="Grisdale C.J."/>
            <person name="Hempel F."/>
            <person name="Henrissat B."/>
            <person name="Hoppner M.P."/>
            <person name="Ishida K."/>
            <person name="Kim E."/>
            <person name="Koreny L."/>
            <person name="Kroth P.G."/>
            <person name="Liu Y."/>
            <person name="Malik S.B."/>
            <person name="Maier U.G."/>
            <person name="McRose D."/>
            <person name="Mock T."/>
            <person name="Neilson J.A."/>
            <person name="Onodera N.T."/>
            <person name="Poole A.M."/>
            <person name="Pritham E.J."/>
            <person name="Richards T.A."/>
            <person name="Rocap G."/>
            <person name="Roy S.W."/>
            <person name="Sarai C."/>
            <person name="Schaack S."/>
            <person name="Shirato S."/>
            <person name="Slamovits C.H."/>
            <person name="Spencer D.F."/>
            <person name="Suzuki S."/>
            <person name="Worden A.Z."/>
            <person name="Zauner S."/>
            <person name="Barry K."/>
            <person name="Bell C."/>
            <person name="Bharti A.K."/>
            <person name="Crow J.A."/>
            <person name="Grimwood J."/>
            <person name="Kramer R."/>
            <person name="Lindquist E."/>
            <person name="Lucas S."/>
            <person name="Salamov A."/>
            <person name="McFadden G.I."/>
            <person name="Lane C.E."/>
            <person name="Keeling P.J."/>
            <person name="Gray M.W."/>
            <person name="Grigoriev I.V."/>
            <person name="Archibald J.M."/>
        </authorList>
    </citation>
    <scope>NUCLEOTIDE SEQUENCE</scope>
    <source>
        <strain evidence="2 4">CCMP2712</strain>
    </source>
</reference>
<evidence type="ECO:0000313" key="2">
    <source>
        <dbReference type="EMBL" id="EKX41439.1"/>
    </source>
</evidence>
<keyword evidence="4" id="KW-1185">Reference proteome</keyword>
<dbReference type="RefSeq" id="XP_005828419.1">
    <property type="nucleotide sequence ID" value="XM_005828362.1"/>
</dbReference>
<name>L1IZV0_GUITC</name>
<evidence type="ECO:0000313" key="3">
    <source>
        <dbReference type="EnsemblProtists" id="EKX41439"/>
    </source>
</evidence>
<dbReference type="eggNOG" id="ENOG502QR51">
    <property type="taxonomic scope" value="Eukaryota"/>
</dbReference>
<dbReference type="OrthoDB" id="201750at2759"/>